<dbReference type="Pfam" id="PF13847">
    <property type="entry name" value="Methyltransf_31"/>
    <property type="match status" value="1"/>
</dbReference>
<name>A0A7R9QFH2_9ACAR</name>
<evidence type="ECO:0000313" key="2">
    <source>
        <dbReference type="EMBL" id="CAD7642302.1"/>
    </source>
</evidence>
<feature type="non-terminal residue" evidence="2">
    <location>
        <position position="1"/>
    </location>
</feature>
<dbReference type="AlphaFoldDB" id="A0A7R9QFH2"/>
<evidence type="ECO:0000259" key="1">
    <source>
        <dbReference type="Pfam" id="PF13847"/>
    </source>
</evidence>
<dbReference type="Gene3D" id="3.40.50.150">
    <property type="entry name" value="Vaccinia Virus protein VP39"/>
    <property type="match status" value="1"/>
</dbReference>
<dbReference type="CDD" id="cd02440">
    <property type="entry name" value="AdoMet_MTases"/>
    <property type="match status" value="1"/>
</dbReference>
<protein>
    <recommendedName>
        <fullName evidence="1">Methyltransferase domain-containing protein</fullName>
    </recommendedName>
</protein>
<feature type="domain" description="Methyltransferase" evidence="1">
    <location>
        <begin position="83"/>
        <end position="205"/>
    </location>
</feature>
<keyword evidence="3" id="KW-1185">Reference proteome</keyword>
<dbReference type="OrthoDB" id="6483280at2759"/>
<sequence>MGFELMSFELVSFEILTFELVSFELMSFELMSTSHIKASTIYNYIVIMEVTATEYERMSTGAQENARQLVDKIVADKRHYDIILDIGCGTGYMTELLAKTVKHNRIIGVDITEHFLSFAEQNHKPMDSVEYLLQDFSKTWDEMSPALKALESKVSLIVSNRALHFFEDRPRLMHVISRLLAKNGTLVATYPLTPDLMSRITDEEKRAFGLQTFATPSPDAQIDAMVRACESTGFKVLDKQQYLYEWHVNAKIFVDRKKFPPIFGPLLSTDSEAKQALIQNLFFDVALNPNAQRLNVNAIAELGSPPTLQTIFHIPLVNFKCIKQ</sequence>
<dbReference type="Proteomes" id="UP000759131">
    <property type="component" value="Unassembled WGS sequence"/>
</dbReference>
<dbReference type="InterPro" id="IPR025714">
    <property type="entry name" value="Methyltranfer_dom"/>
</dbReference>
<accession>A0A7R9QFH2</accession>
<gene>
    <name evidence="2" type="ORF">OSB1V03_LOCUS19078</name>
</gene>
<dbReference type="SUPFAM" id="SSF53335">
    <property type="entry name" value="S-adenosyl-L-methionine-dependent methyltransferases"/>
    <property type="match status" value="1"/>
</dbReference>
<dbReference type="EMBL" id="CAJPIZ010026913">
    <property type="protein sequence ID" value="CAG2119129.1"/>
    <property type="molecule type" value="Genomic_DNA"/>
</dbReference>
<evidence type="ECO:0000313" key="3">
    <source>
        <dbReference type="Proteomes" id="UP000759131"/>
    </source>
</evidence>
<dbReference type="InterPro" id="IPR029063">
    <property type="entry name" value="SAM-dependent_MTases_sf"/>
</dbReference>
<proteinExistence type="predicted"/>
<dbReference type="PANTHER" id="PTHR43861">
    <property type="entry name" value="TRANS-ACONITATE 2-METHYLTRANSFERASE-RELATED"/>
    <property type="match status" value="1"/>
</dbReference>
<organism evidence="2">
    <name type="scientific">Medioppia subpectinata</name>
    <dbReference type="NCBI Taxonomy" id="1979941"/>
    <lineage>
        <taxon>Eukaryota</taxon>
        <taxon>Metazoa</taxon>
        <taxon>Ecdysozoa</taxon>
        <taxon>Arthropoda</taxon>
        <taxon>Chelicerata</taxon>
        <taxon>Arachnida</taxon>
        <taxon>Acari</taxon>
        <taxon>Acariformes</taxon>
        <taxon>Sarcoptiformes</taxon>
        <taxon>Oribatida</taxon>
        <taxon>Brachypylina</taxon>
        <taxon>Oppioidea</taxon>
        <taxon>Oppiidae</taxon>
        <taxon>Medioppia</taxon>
    </lineage>
</organism>
<reference evidence="2" key="1">
    <citation type="submission" date="2020-11" db="EMBL/GenBank/DDBJ databases">
        <authorList>
            <person name="Tran Van P."/>
        </authorList>
    </citation>
    <scope>NUCLEOTIDE SEQUENCE</scope>
</reference>
<dbReference type="EMBL" id="OC881488">
    <property type="protein sequence ID" value="CAD7642302.1"/>
    <property type="molecule type" value="Genomic_DNA"/>
</dbReference>